<proteinExistence type="predicted"/>
<evidence type="ECO:0000313" key="2">
    <source>
        <dbReference type="Proteomes" id="UP001141183"/>
    </source>
</evidence>
<organism evidence="1 2">
    <name type="scientific">Clostridium tertium</name>
    <dbReference type="NCBI Taxonomy" id="1559"/>
    <lineage>
        <taxon>Bacteria</taxon>
        <taxon>Bacillati</taxon>
        <taxon>Bacillota</taxon>
        <taxon>Clostridia</taxon>
        <taxon>Eubacteriales</taxon>
        <taxon>Clostridiaceae</taxon>
        <taxon>Clostridium</taxon>
    </lineage>
</organism>
<dbReference type="Proteomes" id="UP001141183">
    <property type="component" value="Unassembled WGS sequence"/>
</dbReference>
<gene>
    <name evidence="1" type="ORF">NE398_21610</name>
</gene>
<dbReference type="AlphaFoldDB" id="A0A9X3XP68"/>
<reference evidence="1" key="1">
    <citation type="submission" date="2022-05" db="EMBL/GenBank/DDBJ databases">
        <title>Draft genome sequence of Clostridium tertium strain CP3 isolated from Peru.</title>
        <authorList>
            <person name="Hurtado R."/>
            <person name="Lima L."/>
            <person name="Sousa T."/>
            <person name="Jaiswal A.K."/>
            <person name="Tiwari S."/>
            <person name="Maturrano L."/>
            <person name="Brenig B."/>
            <person name="Azevedo V."/>
        </authorList>
    </citation>
    <scope>NUCLEOTIDE SEQUENCE</scope>
    <source>
        <strain evidence="1">CP3</strain>
    </source>
</reference>
<name>A0A9X3XP68_9CLOT</name>
<comment type="caution">
    <text evidence="1">The sequence shown here is derived from an EMBL/GenBank/DDBJ whole genome shotgun (WGS) entry which is preliminary data.</text>
</comment>
<sequence>MGQKYLRLESGMFTIVIAGVHEIKNDDIPIDNKDFEEYINTKEIEKFYRLKKVPTGKGLFDYIEGYIPEPIEVIQKPGIDEFMLETDFRLSKLELGV</sequence>
<keyword evidence="2" id="KW-1185">Reference proteome</keyword>
<dbReference type="EMBL" id="JAMRYU010000108">
    <property type="protein sequence ID" value="MDC4242718.1"/>
    <property type="molecule type" value="Genomic_DNA"/>
</dbReference>
<accession>A0A9X3XP68</accession>
<dbReference type="RefSeq" id="WP_272470953.1">
    <property type="nucleotide sequence ID" value="NZ_CAXSLY010000002.1"/>
</dbReference>
<evidence type="ECO:0000313" key="1">
    <source>
        <dbReference type="EMBL" id="MDC4242718.1"/>
    </source>
</evidence>
<protein>
    <submittedName>
        <fullName evidence="1">Uncharacterized protein</fullName>
    </submittedName>
</protein>